<dbReference type="eggNOG" id="KOG0157">
    <property type="taxonomic scope" value="Eukaryota"/>
</dbReference>
<evidence type="ECO:0000256" key="3">
    <source>
        <dbReference type="ARBA" id="ARBA00022723"/>
    </source>
</evidence>
<dbReference type="PANTHER" id="PTHR24296">
    <property type="entry name" value="CYTOCHROME P450"/>
    <property type="match status" value="1"/>
</dbReference>
<dbReference type="GO" id="GO:0016705">
    <property type="term" value="F:oxidoreductase activity, acting on paired donors, with incorporation or reduction of molecular oxygen"/>
    <property type="evidence" value="ECO:0007669"/>
    <property type="project" value="InterPro"/>
</dbReference>
<sequence>MGEDGGVNSSSYSPAAAGGLVLVVAAICTYLAVVATRKQRRRRPPVVGTAFHQLYHVRRVHDYHTALSREHTTFRLLVPAGREQIYTCDPAVVEHILRTNFANYGKGSFNHGNMSDLFGDGIFAVDGDKWKQQRKIASYDFTTRALRDFSGDVFKRNAAKLAGVVSGHAASNQSMDFQAIKTDRNYRWRQWCVVFVSPLRTFVRLFLQGLLMRATMDSIFTIAFGTDLNTLDGSGEGRRFAAAFDDASEFTMLRYLNPFWKLARLLNVGAEAMLKERIKIVDGFVYKLIRDRSDELSNTKAHDTDSRQDILTRFIQATTSDSGTVDYKYLRDIILNIVIAGKDTTAGSLAWFLYMVCKHPEVQEKICHEAMEATDAGEAASIDEFSQSLTDEALNKMHYLHAALTETLRLYPAVPLDNKQCFSDDVLPNGFNVSKGDIVFYIPYAMGRMESLWGKDAESFRPERWLDGNGVFQQESPFKFTAFQAGPRICLGKDFAYRQMKIFAAVLLRFFVLKLRDEKEIVSYRTMVSYRTNDYTLRRSGSPSDGYGEMRAHTLQSGHAQQLAPVLLMQVIAPCAYRNERDLQILIMSDRE</sequence>
<dbReference type="PRINTS" id="PR00385">
    <property type="entry name" value="P450"/>
</dbReference>
<dbReference type="STRING" id="4529.A0A0E0R1L9"/>
<accession>A0A0E0R1L9</accession>
<dbReference type="OMA" id="VMQTYAI"/>
<dbReference type="HOGENOM" id="CLU_001570_27_2_1"/>
<dbReference type="Proteomes" id="UP000008022">
    <property type="component" value="Unassembled WGS sequence"/>
</dbReference>
<feature type="transmembrane region" description="Helical" evidence="8">
    <location>
        <begin position="12"/>
        <end position="33"/>
    </location>
</feature>
<keyword evidence="3 7" id="KW-0479">Metal-binding</keyword>
<dbReference type="AlphaFoldDB" id="A0A0E0R1L9"/>
<protein>
    <recommendedName>
        <fullName evidence="11">Cytochrome P450</fullName>
    </recommendedName>
</protein>
<evidence type="ECO:0000256" key="6">
    <source>
        <dbReference type="ARBA" id="ARBA00023004"/>
    </source>
</evidence>
<dbReference type="GO" id="GO:0005506">
    <property type="term" value="F:iron ion binding"/>
    <property type="evidence" value="ECO:0007669"/>
    <property type="project" value="InterPro"/>
</dbReference>
<dbReference type="Pfam" id="PF00067">
    <property type="entry name" value="p450"/>
    <property type="match status" value="2"/>
</dbReference>
<proteinExistence type="inferred from homology"/>
<reference evidence="9" key="2">
    <citation type="submission" date="2015-06" db="UniProtKB">
        <authorList>
            <consortium name="EnsemblPlants"/>
        </authorList>
    </citation>
    <scope>IDENTIFICATION</scope>
</reference>
<evidence type="ECO:0000256" key="5">
    <source>
        <dbReference type="ARBA" id="ARBA00023002"/>
    </source>
</evidence>
<feature type="transmembrane region" description="Helical" evidence="8">
    <location>
        <begin position="191"/>
        <end position="211"/>
    </location>
</feature>
<keyword evidence="10" id="KW-1185">Reference proteome</keyword>
<keyword evidence="4 8" id="KW-1133">Transmembrane helix</keyword>
<keyword evidence="8" id="KW-0472">Membrane</keyword>
<dbReference type="GO" id="GO:0020037">
    <property type="term" value="F:heme binding"/>
    <property type="evidence" value="ECO:0007669"/>
    <property type="project" value="InterPro"/>
</dbReference>
<evidence type="ECO:0000256" key="8">
    <source>
        <dbReference type="SAM" id="Phobius"/>
    </source>
</evidence>
<dbReference type="SUPFAM" id="SSF48264">
    <property type="entry name" value="Cytochrome P450"/>
    <property type="match status" value="1"/>
</dbReference>
<keyword evidence="5" id="KW-0560">Oxidoreductase</keyword>
<dbReference type="PRINTS" id="PR00463">
    <property type="entry name" value="EP450I"/>
</dbReference>
<name>A0A0E0R1L9_ORYRU</name>
<dbReference type="Gramene" id="ORUFI10G17410.1">
    <property type="protein sequence ID" value="ORUFI10G17410.1"/>
    <property type="gene ID" value="ORUFI10G17410"/>
</dbReference>
<dbReference type="EnsemblPlants" id="ORUFI10G17410.1">
    <property type="protein sequence ID" value="ORUFI10G17410.1"/>
    <property type="gene ID" value="ORUFI10G17410"/>
</dbReference>
<evidence type="ECO:0000313" key="9">
    <source>
        <dbReference type="EnsemblPlants" id="ORUFI10G17410.1"/>
    </source>
</evidence>
<dbReference type="Gene3D" id="1.10.630.10">
    <property type="entry name" value="Cytochrome P450"/>
    <property type="match status" value="1"/>
</dbReference>
<keyword evidence="6 7" id="KW-0408">Iron</keyword>
<dbReference type="CDD" id="cd11064">
    <property type="entry name" value="CYP86A"/>
    <property type="match status" value="1"/>
</dbReference>
<feature type="binding site" description="axial binding residue" evidence="7">
    <location>
        <position position="490"/>
    </location>
    <ligand>
        <name>heme</name>
        <dbReference type="ChEBI" id="CHEBI:30413"/>
    </ligand>
    <ligandPart>
        <name>Fe</name>
        <dbReference type="ChEBI" id="CHEBI:18248"/>
    </ligandPart>
</feature>
<dbReference type="GO" id="GO:0004497">
    <property type="term" value="F:monooxygenase activity"/>
    <property type="evidence" value="ECO:0007669"/>
    <property type="project" value="InterPro"/>
</dbReference>
<comment type="cofactor">
    <cofactor evidence="7">
        <name>heme</name>
        <dbReference type="ChEBI" id="CHEBI:30413"/>
    </cofactor>
</comment>
<evidence type="ECO:0008006" key="11">
    <source>
        <dbReference type="Google" id="ProtNLM"/>
    </source>
</evidence>
<comment type="similarity">
    <text evidence="1">Belongs to the cytochrome P450 family.</text>
</comment>
<reference evidence="10" key="1">
    <citation type="submission" date="2013-06" db="EMBL/GenBank/DDBJ databases">
        <authorList>
            <person name="Zhao Q."/>
        </authorList>
    </citation>
    <scope>NUCLEOTIDE SEQUENCE</scope>
    <source>
        <strain evidence="10">cv. W1943</strain>
    </source>
</reference>
<evidence type="ECO:0000313" key="10">
    <source>
        <dbReference type="Proteomes" id="UP000008022"/>
    </source>
</evidence>
<dbReference type="InterPro" id="IPR036396">
    <property type="entry name" value="Cyt_P450_sf"/>
</dbReference>
<dbReference type="InterPro" id="IPR002401">
    <property type="entry name" value="Cyt_P450_E_grp-I"/>
</dbReference>
<keyword evidence="2 8" id="KW-0812">Transmembrane</keyword>
<evidence type="ECO:0000256" key="4">
    <source>
        <dbReference type="ARBA" id="ARBA00022989"/>
    </source>
</evidence>
<dbReference type="InterPro" id="IPR001128">
    <property type="entry name" value="Cyt_P450"/>
</dbReference>
<keyword evidence="7" id="KW-0349">Heme</keyword>
<organism evidence="9 10">
    <name type="scientific">Oryza rufipogon</name>
    <name type="common">Brownbeard rice</name>
    <name type="synonym">Asian wild rice</name>
    <dbReference type="NCBI Taxonomy" id="4529"/>
    <lineage>
        <taxon>Eukaryota</taxon>
        <taxon>Viridiplantae</taxon>
        <taxon>Streptophyta</taxon>
        <taxon>Embryophyta</taxon>
        <taxon>Tracheophyta</taxon>
        <taxon>Spermatophyta</taxon>
        <taxon>Magnoliopsida</taxon>
        <taxon>Liliopsida</taxon>
        <taxon>Poales</taxon>
        <taxon>Poaceae</taxon>
        <taxon>BOP clade</taxon>
        <taxon>Oryzoideae</taxon>
        <taxon>Oryzeae</taxon>
        <taxon>Oryzinae</taxon>
        <taxon>Oryza</taxon>
    </lineage>
</organism>
<evidence type="ECO:0000256" key="2">
    <source>
        <dbReference type="ARBA" id="ARBA00022692"/>
    </source>
</evidence>
<evidence type="ECO:0000256" key="1">
    <source>
        <dbReference type="ARBA" id="ARBA00010617"/>
    </source>
</evidence>
<evidence type="ECO:0000256" key="7">
    <source>
        <dbReference type="PIRSR" id="PIRSR602401-1"/>
    </source>
</evidence>